<dbReference type="InterPro" id="IPR009006">
    <property type="entry name" value="Ala_racemase/Decarboxylase_C"/>
</dbReference>
<dbReference type="EMBL" id="VSSQ01054631">
    <property type="protein sequence ID" value="MPN08575.1"/>
    <property type="molecule type" value="Genomic_DNA"/>
</dbReference>
<evidence type="ECO:0000256" key="1">
    <source>
        <dbReference type="ARBA" id="ARBA00001933"/>
    </source>
</evidence>
<dbReference type="Pfam" id="PF00842">
    <property type="entry name" value="Ala_racemase_C"/>
    <property type="match status" value="1"/>
</dbReference>
<dbReference type="GO" id="GO:0008784">
    <property type="term" value="F:alanine racemase activity"/>
    <property type="evidence" value="ECO:0007669"/>
    <property type="project" value="UniProtKB-EC"/>
</dbReference>
<dbReference type="GO" id="GO:0030170">
    <property type="term" value="F:pyridoxal phosphate binding"/>
    <property type="evidence" value="ECO:0007669"/>
    <property type="project" value="TreeGrafter"/>
</dbReference>
<reference evidence="5" key="1">
    <citation type="submission" date="2019-08" db="EMBL/GenBank/DDBJ databases">
        <authorList>
            <person name="Kucharzyk K."/>
            <person name="Murdoch R.W."/>
            <person name="Higgins S."/>
            <person name="Loffler F."/>
        </authorList>
    </citation>
    <scope>NUCLEOTIDE SEQUENCE</scope>
</reference>
<name>A0A645F2M6_9ZZZZ</name>
<dbReference type="SUPFAM" id="SSF50621">
    <property type="entry name" value="Alanine racemase C-terminal domain-like"/>
    <property type="match status" value="1"/>
</dbReference>
<evidence type="ECO:0000313" key="5">
    <source>
        <dbReference type="EMBL" id="MPN08575.1"/>
    </source>
</evidence>
<dbReference type="InterPro" id="IPR011079">
    <property type="entry name" value="Ala_racemase_C"/>
</dbReference>
<comment type="caution">
    <text evidence="5">The sequence shown here is derived from an EMBL/GenBank/DDBJ whole genome shotgun (WGS) entry which is preliminary data.</text>
</comment>
<evidence type="ECO:0000256" key="3">
    <source>
        <dbReference type="ARBA" id="ARBA00023235"/>
    </source>
</evidence>
<dbReference type="SMART" id="SM01005">
    <property type="entry name" value="Ala_racemase_C"/>
    <property type="match status" value="1"/>
</dbReference>
<accession>A0A645F2M6</accession>
<comment type="cofactor">
    <cofactor evidence="1">
        <name>pyridoxal 5'-phosphate</name>
        <dbReference type="ChEBI" id="CHEBI:597326"/>
    </cofactor>
</comment>
<dbReference type="EC" id="5.1.1.1" evidence="5"/>
<dbReference type="InterPro" id="IPR000821">
    <property type="entry name" value="Ala_racemase"/>
</dbReference>
<evidence type="ECO:0000259" key="4">
    <source>
        <dbReference type="SMART" id="SM01005"/>
    </source>
</evidence>
<dbReference type="GO" id="GO:0030632">
    <property type="term" value="P:D-alanine biosynthetic process"/>
    <property type="evidence" value="ECO:0007669"/>
    <property type="project" value="TreeGrafter"/>
</dbReference>
<organism evidence="5">
    <name type="scientific">bioreactor metagenome</name>
    <dbReference type="NCBI Taxonomy" id="1076179"/>
    <lineage>
        <taxon>unclassified sequences</taxon>
        <taxon>metagenomes</taxon>
        <taxon>ecological metagenomes</taxon>
    </lineage>
</organism>
<gene>
    <name evidence="5" type="primary">alr1_32</name>
    <name evidence="5" type="ORF">SDC9_155858</name>
</gene>
<dbReference type="PANTHER" id="PTHR30511">
    <property type="entry name" value="ALANINE RACEMASE"/>
    <property type="match status" value="1"/>
</dbReference>
<dbReference type="GO" id="GO:0005829">
    <property type="term" value="C:cytosol"/>
    <property type="evidence" value="ECO:0007669"/>
    <property type="project" value="TreeGrafter"/>
</dbReference>
<dbReference type="PRINTS" id="PR00992">
    <property type="entry name" value="ALARACEMASE"/>
</dbReference>
<proteinExistence type="predicted"/>
<evidence type="ECO:0000256" key="2">
    <source>
        <dbReference type="ARBA" id="ARBA00022898"/>
    </source>
</evidence>
<dbReference type="AlphaFoldDB" id="A0A645F2M6"/>
<keyword evidence="2" id="KW-0663">Pyridoxal phosphate</keyword>
<feature type="domain" description="Alanine racemase C-terminal" evidence="4">
    <location>
        <begin position="1"/>
        <end position="91"/>
    </location>
</feature>
<sequence length="105" mass="11594">MGYADGYMRCLSNVGEVRINGEKAKVIGKICMDQAMIDLTSISNVKVGDEVVLLGGQGEISIDVMEVADKCNTNRNEILSVISRRVPRVYIKEEKIIGEVNYLIT</sequence>
<dbReference type="PANTHER" id="PTHR30511:SF0">
    <property type="entry name" value="ALANINE RACEMASE, CATABOLIC-RELATED"/>
    <property type="match status" value="1"/>
</dbReference>
<keyword evidence="3 5" id="KW-0413">Isomerase</keyword>
<protein>
    <submittedName>
        <fullName evidence="5">Alanine racemase 1</fullName>
        <ecNumber evidence="5">5.1.1.1</ecNumber>
    </submittedName>
</protein>
<dbReference type="Gene3D" id="2.40.37.10">
    <property type="entry name" value="Lyase, Ornithine Decarboxylase, Chain A, domain 1"/>
    <property type="match status" value="1"/>
</dbReference>